<organism evidence="3 4">
    <name type="scientific">Limosilactobacillus pontis</name>
    <dbReference type="NCBI Taxonomy" id="35787"/>
    <lineage>
        <taxon>Bacteria</taxon>
        <taxon>Bacillati</taxon>
        <taxon>Bacillota</taxon>
        <taxon>Bacilli</taxon>
        <taxon>Lactobacillales</taxon>
        <taxon>Lactobacillaceae</taxon>
        <taxon>Limosilactobacillus</taxon>
    </lineage>
</organism>
<dbReference type="InterPro" id="IPR023346">
    <property type="entry name" value="Lysozyme-like_dom_sf"/>
</dbReference>
<dbReference type="SUPFAM" id="SSF53955">
    <property type="entry name" value="Lysozyme-like"/>
    <property type="match status" value="1"/>
</dbReference>
<feature type="domain" description="Tape measure protein N-terminal" evidence="2">
    <location>
        <begin position="213"/>
        <end position="393"/>
    </location>
</feature>
<protein>
    <submittedName>
        <fullName evidence="3">Tape measure protein</fullName>
    </submittedName>
</protein>
<evidence type="ECO:0000256" key="1">
    <source>
        <dbReference type="SAM" id="Phobius"/>
    </source>
</evidence>
<proteinExistence type="predicted"/>
<dbReference type="Pfam" id="PF20155">
    <property type="entry name" value="TMP_3"/>
    <property type="match status" value="1"/>
</dbReference>
<reference evidence="3 4" key="1">
    <citation type="submission" date="2023-02" db="EMBL/GenBank/DDBJ databases">
        <title>The predominant lactic acid bacteria and yeasts involved in the spontaneous fermentation of millet during the production of the traditional porridge Hausa koko in Ghana.</title>
        <authorList>
            <person name="Atter A."/>
            <person name="Diaz M."/>
        </authorList>
    </citation>
    <scope>NUCLEOTIDE SEQUENCE [LARGE SCALE GENOMIC DNA]</scope>
    <source>
        <strain evidence="3 4">FI11552</strain>
    </source>
</reference>
<feature type="transmembrane region" description="Helical" evidence="1">
    <location>
        <begin position="682"/>
        <end position="702"/>
    </location>
</feature>
<evidence type="ECO:0000313" key="4">
    <source>
        <dbReference type="Proteomes" id="UP001335665"/>
    </source>
</evidence>
<gene>
    <name evidence="3" type="ORF">PS396_07995</name>
</gene>
<accession>A0ABU7SUG7</accession>
<keyword evidence="1" id="KW-0812">Transmembrane</keyword>
<dbReference type="Proteomes" id="UP001335665">
    <property type="component" value="Unassembled WGS sequence"/>
</dbReference>
<dbReference type="InterPro" id="IPR013491">
    <property type="entry name" value="Tape_meas_N"/>
</dbReference>
<name>A0ABU7SUG7_9LACO</name>
<dbReference type="CDD" id="cd13402">
    <property type="entry name" value="LT_TF-like"/>
    <property type="match status" value="1"/>
</dbReference>
<dbReference type="NCBIfam" id="TIGR02675">
    <property type="entry name" value="tape_meas_nterm"/>
    <property type="match status" value="1"/>
</dbReference>
<sequence>MGNAVVTKFFDWMFRDHITHPVQEAQQAVTEAANKVKEATEEVKHSSEGWKQYGTNAREAANKVSSSIDKNKRSFDEYRAKAIESTKSVVNSLHLYEDQLNGIPKQKVTNLVAKANDTALKAHERMIHDVPPEKGTRLYVKDAFSNRLKYFKFKIHDATSSAQRDADNTKHSFSMLRSVMAGTFVGGAVLNGVYAIGNGIKEAAAAGMQFDTEQQKMLATWHTLTGSAGQAKEMVNTINDLSIKTGQATDTINELEQGFYHLHSNKAEADDMTKAMLNMGDAVGLSGQQLTQVEQDMVHGLATGKVTQGELNQIGMYFPMIDERMAKHFHTTVAGMRKMASAGKITGKDLEEVFEKMGNSGKYKHAVDNMMQTTWGAMRTIKSMAPRLVGSMEEGLFQARNPLVGAIAKWTTDPATKKGFQNFGRTIGSAFANVDNAVTALVRPFRGLNQIVGEFVKALGAGVLHGIAIDFHLVGDVIQFVLKVIEALLTPVNMLTKHLNGIGGAAQPIKGLGTVIGALVGPLVIARTAALGVNTALMALGGAKSVLEGTASLIGKITNLSKIGEGVKALGALASGTKEMTVAGAALDIVMSPWFLIPAAIIAIGAGFYEAYKHIKPFRDAVNDLGKDIKKLFTGKLGWEKAIAKELGNAGKDIQKFANSIPKFFKNVGKVLGNLFKGFGKLLLYSLALPVGAAVIITRPLVKPTERIFKALIKWIQNAWKGLVRFLETIFQPIAKAWLVVWNGICKTFTTTWNGLKKIAQVGMQGIERLISPGIKAIARVWNASWNAIANFFSGIWNTIRAVGGAGIGALSGAISGGLNAISGIWRSVWNGLVGFFKSIWGGIKQAAADGMNGVINVINAGVSAINKVWSFFTGHGTGLKSLGHVHFAQGGTVHRHLSVINDGDGPDWKELVQMPDGGLFMSQQRNWTGFLPEGSRVYSGPETRQIMNAVGVNHYASGGIVGDIGEGIDWAKGSLENIGSWLGDKFSALEDFLADPLKATKGLLEKATSGLYKGLGNFADLAHGAIDKLTQPISDWFKKGLEKLEAQFESGGASPDLIRAAAAKMHVAISGADISHIMNVIKHESGGRADAVNHWDSNAKAGHPSKGILQFVQSTFDTYAVAGHHNIMSPFDQLLAMFNDTTWRSDLTLGGWGPSGARRYALGGEVFGLTNAIVGDNPQHHEFILNPYAPSAEPLLDKAFEATASAQSSGASTNQNGSKMDKMISLLEQLVELFGNDDHQVVLDVDGLHKVLANKDASEFSMKK</sequence>
<keyword evidence="1" id="KW-1133">Transmembrane helix</keyword>
<comment type="caution">
    <text evidence="3">The sequence shown here is derived from an EMBL/GenBank/DDBJ whole genome shotgun (WGS) entry which is preliminary data.</text>
</comment>
<dbReference type="EMBL" id="JAQSFA010000023">
    <property type="protein sequence ID" value="MEE6701727.1"/>
    <property type="molecule type" value="Genomic_DNA"/>
</dbReference>
<feature type="transmembrane region" description="Helical" evidence="1">
    <location>
        <begin position="589"/>
        <end position="609"/>
    </location>
</feature>
<evidence type="ECO:0000259" key="2">
    <source>
        <dbReference type="Pfam" id="PF20155"/>
    </source>
</evidence>
<keyword evidence="4" id="KW-1185">Reference proteome</keyword>
<evidence type="ECO:0000313" key="3">
    <source>
        <dbReference type="EMBL" id="MEE6701727.1"/>
    </source>
</evidence>
<keyword evidence="1" id="KW-0472">Membrane</keyword>